<keyword evidence="7" id="KW-0503">Monooxygenase</keyword>
<evidence type="ECO:0000256" key="6">
    <source>
        <dbReference type="ARBA" id="ARBA00023004"/>
    </source>
</evidence>
<keyword evidence="9" id="KW-1185">Reference proteome</keyword>
<proteinExistence type="inferred from homology"/>
<keyword evidence="3" id="KW-0349">Heme</keyword>
<evidence type="ECO:0008006" key="10">
    <source>
        <dbReference type="Google" id="ProtNLM"/>
    </source>
</evidence>
<dbReference type="SUPFAM" id="SSF48264">
    <property type="entry name" value="Cytochrome P450"/>
    <property type="match status" value="1"/>
</dbReference>
<sequence>MPYKWPLALDILKKGWQASKRKRLLAMFDQYFDALKGYATMDPANIETILSTQFVDFHLGPRNAAMKAMIGEGIFTQDDHAWKHSRYLLRGNFCSNALSKSRRLQRACRKLGRHAEGESSSFNHELGDEFSKAFNKASLVTAARAKLGDSWFLYTPRAFSQACETVREYTLQFVQAALKSDASQQDKDSDALLSVMNREYSTIELVRDQVTNIPIAGRDTTATTMSYAFRLLIRHPEKLQKLRAEVEEILGDDTIITRAKIQRMPYLHNVIKETLRLYPPVPINTRF</sequence>
<dbReference type="PRINTS" id="PR00463">
    <property type="entry name" value="EP450I"/>
</dbReference>
<protein>
    <recommendedName>
        <fullName evidence="10">Cytochrome P450</fullName>
    </recommendedName>
</protein>
<dbReference type="GeneID" id="68297798"/>
<dbReference type="AlphaFoldDB" id="A0A9P3FLK3"/>
<dbReference type="InterPro" id="IPR002401">
    <property type="entry name" value="Cyt_P450_E_grp-I"/>
</dbReference>
<evidence type="ECO:0000313" key="9">
    <source>
        <dbReference type="Proteomes" id="UP000825890"/>
    </source>
</evidence>
<evidence type="ECO:0000256" key="2">
    <source>
        <dbReference type="ARBA" id="ARBA00010617"/>
    </source>
</evidence>
<dbReference type="Pfam" id="PF00067">
    <property type="entry name" value="p450"/>
    <property type="match status" value="1"/>
</dbReference>
<dbReference type="OrthoDB" id="1470350at2759"/>
<dbReference type="GO" id="GO:0005506">
    <property type="term" value="F:iron ion binding"/>
    <property type="evidence" value="ECO:0007669"/>
    <property type="project" value="InterPro"/>
</dbReference>
<evidence type="ECO:0000313" key="8">
    <source>
        <dbReference type="EMBL" id="GIZ49188.1"/>
    </source>
</evidence>
<dbReference type="Proteomes" id="UP000825890">
    <property type="component" value="Unassembled WGS sequence"/>
</dbReference>
<dbReference type="PANTHER" id="PTHR24287:SF1">
    <property type="entry name" value="P450, PUTATIVE (EUROFUNG)-RELATED"/>
    <property type="match status" value="1"/>
</dbReference>
<dbReference type="RefSeq" id="XP_044663675.1">
    <property type="nucleotide sequence ID" value="XM_044807740.1"/>
</dbReference>
<evidence type="ECO:0000256" key="5">
    <source>
        <dbReference type="ARBA" id="ARBA00023002"/>
    </source>
</evidence>
<dbReference type="Gene3D" id="1.10.630.10">
    <property type="entry name" value="Cytochrome P450"/>
    <property type="match status" value="1"/>
</dbReference>
<name>A0A9P3FLK3_9PEZI</name>
<dbReference type="EMBL" id="BOLY01000009">
    <property type="protein sequence ID" value="GIZ49188.1"/>
    <property type="molecule type" value="Genomic_DNA"/>
</dbReference>
<evidence type="ECO:0000256" key="1">
    <source>
        <dbReference type="ARBA" id="ARBA00001971"/>
    </source>
</evidence>
<dbReference type="PANTHER" id="PTHR24287">
    <property type="entry name" value="P450, PUTATIVE (EUROFUNG)-RELATED"/>
    <property type="match status" value="1"/>
</dbReference>
<evidence type="ECO:0000256" key="4">
    <source>
        <dbReference type="ARBA" id="ARBA00022723"/>
    </source>
</evidence>
<organism evidence="8 9">
    <name type="scientific">Cercospora kikuchii</name>
    <dbReference type="NCBI Taxonomy" id="84275"/>
    <lineage>
        <taxon>Eukaryota</taxon>
        <taxon>Fungi</taxon>
        <taxon>Dikarya</taxon>
        <taxon>Ascomycota</taxon>
        <taxon>Pezizomycotina</taxon>
        <taxon>Dothideomycetes</taxon>
        <taxon>Dothideomycetidae</taxon>
        <taxon>Mycosphaerellales</taxon>
        <taxon>Mycosphaerellaceae</taxon>
        <taxon>Cercospora</taxon>
    </lineage>
</organism>
<dbReference type="GO" id="GO:0020037">
    <property type="term" value="F:heme binding"/>
    <property type="evidence" value="ECO:0007669"/>
    <property type="project" value="InterPro"/>
</dbReference>
<gene>
    <name evidence="8" type="ORF">CKM354_001222300</name>
</gene>
<accession>A0A9P3FLK3</accession>
<dbReference type="PRINTS" id="PR00385">
    <property type="entry name" value="P450"/>
</dbReference>
<reference evidence="8 9" key="1">
    <citation type="submission" date="2021-01" db="EMBL/GenBank/DDBJ databases">
        <title>Cercospora kikuchii MAFF 305040 whole genome shotgun sequence.</title>
        <authorList>
            <person name="Kashiwa T."/>
            <person name="Suzuki T."/>
        </authorList>
    </citation>
    <scope>NUCLEOTIDE SEQUENCE [LARGE SCALE GENOMIC DNA]</scope>
    <source>
        <strain evidence="8 9">MAFF 305040</strain>
    </source>
</reference>
<dbReference type="InterPro" id="IPR001128">
    <property type="entry name" value="Cyt_P450"/>
</dbReference>
<evidence type="ECO:0000256" key="3">
    <source>
        <dbReference type="ARBA" id="ARBA00022617"/>
    </source>
</evidence>
<keyword evidence="5" id="KW-0560">Oxidoreductase</keyword>
<keyword evidence="6" id="KW-0408">Iron</keyword>
<comment type="caution">
    <text evidence="8">The sequence shown here is derived from an EMBL/GenBank/DDBJ whole genome shotgun (WGS) entry which is preliminary data.</text>
</comment>
<dbReference type="InterPro" id="IPR036396">
    <property type="entry name" value="Cyt_P450_sf"/>
</dbReference>
<dbReference type="GO" id="GO:0016705">
    <property type="term" value="F:oxidoreductase activity, acting on paired donors, with incorporation or reduction of molecular oxygen"/>
    <property type="evidence" value="ECO:0007669"/>
    <property type="project" value="InterPro"/>
</dbReference>
<comment type="similarity">
    <text evidence="2">Belongs to the cytochrome P450 family.</text>
</comment>
<dbReference type="GO" id="GO:0004497">
    <property type="term" value="F:monooxygenase activity"/>
    <property type="evidence" value="ECO:0007669"/>
    <property type="project" value="UniProtKB-KW"/>
</dbReference>
<dbReference type="InterPro" id="IPR047146">
    <property type="entry name" value="Cyt_P450_E_CYP52_fungi"/>
</dbReference>
<evidence type="ECO:0000256" key="7">
    <source>
        <dbReference type="ARBA" id="ARBA00023033"/>
    </source>
</evidence>
<keyword evidence="4" id="KW-0479">Metal-binding</keyword>
<comment type="cofactor">
    <cofactor evidence="1">
        <name>heme</name>
        <dbReference type="ChEBI" id="CHEBI:30413"/>
    </cofactor>
</comment>